<keyword evidence="2" id="KW-1185">Reference proteome</keyword>
<geneLocation type="plasmid" evidence="1 2">
    <name>AZOBR_p2</name>
</geneLocation>
<evidence type="ECO:0000313" key="1">
    <source>
        <dbReference type="EMBL" id="CCD01438.1"/>
    </source>
</evidence>
<proteinExistence type="predicted"/>
<accession>A0A9P1NQF7</accession>
<keyword evidence="1" id="KW-0614">Plasmid</keyword>
<organism evidence="1 2">
    <name type="scientific">Azospirillum baldaniorum</name>
    <dbReference type="NCBI Taxonomy" id="1064539"/>
    <lineage>
        <taxon>Bacteria</taxon>
        <taxon>Pseudomonadati</taxon>
        <taxon>Pseudomonadota</taxon>
        <taxon>Alphaproteobacteria</taxon>
        <taxon>Rhodospirillales</taxon>
        <taxon>Azospirillaceae</taxon>
        <taxon>Azospirillum</taxon>
    </lineage>
</organism>
<dbReference type="Proteomes" id="UP000007319">
    <property type="component" value="Plasmid AZOBR_p2"/>
</dbReference>
<dbReference type="EMBL" id="HE577329">
    <property type="protein sequence ID" value="CCD01438.1"/>
    <property type="molecule type" value="Genomic_DNA"/>
</dbReference>
<reference evidence="1 2" key="1">
    <citation type="journal article" date="2011" name="PLoS Genet.">
        <title>Azospirillum genomes reveal transition of bacteria from aquatic to terrestrial environments.</title>
        <authorList>
            <person name="Wisniewski-Dye F."/>
            <person name="Borziak K."/>
            <person name="Khalsa-Moyers G."/>
            <person name="Alexandre G."/>
            <person name="Sukharnikov L.O."/>
            <person name="Wuichet K."/>
            <person name="Hurst G.B."/>
            <person name="McDonald W.H."/>
            <person name="Robertson J.S."/>
            <person name="Barbe V."/>
            <person name="Calteau A."/>
            <person name="Rouy Z."/>
            <person name="Mangenot S."/>
            <person name="Prigent-Combaret C."/>
            <person name="Normand P."/>
            <person name="Boyer M."/>
            <person name="Siguier P."/>
            <person name="Dessaux Y."/>
            <person name="Elmerich C."/>
            <person name="Condemine G."/>
            <person name="Krishnen G."/>
            <person name="Kennedy I."/>
            <person name="Paterson A.H."/>
            <person name="Gonzalez V."/>
            <person name="Mavingui P."/>
            <person name="Zhulin I.B."/>
        </authorList>
    </citation>
    <scope>NUCLEOTIDE SEQUENCE [LARGE SCALE GENOMIC DNA]</scope>
    <source>
        <strain evidence="1 2">Sp245</strain>
    </source>
</reference>
<name>A0A9P1NQF7_9PROT</name>
<dbReference type="KEGG" id="abs:AZOBR_p210102"/>
<gene>
    <name evidence="1" type="ORF">AZOBR_p210102</name>
</gene>
<dbReference type="AlphaFoldDB" id="A0A9P1NQF7"/>
<evidence type="ECO:0000313" key="2">
    <source>
        <dbReference type="Proteomes" id="UP000007319"/>
    </source>
</evidence>
<protein>
    <submittedName>
        <fullName evidence="1">Uncharacterized protein</fullName>
    </submittedName>
</protein>
<sequence>MPRKPSSNFLRMEWFFPQTITSLRRLGAALTRSKVGTGRRSFPFKAWSAATRRVCGMRCDAANRSPGNAFFLARRVGIRGSRRSSPRLGTIAGAS</sequence>